<dbReference type="EMBL" id="CP002739">
    <property type="protein sequence ID" value="AEF16975.1"/>
    <property type="molecule type" value="Genomic_DNA"/>
</dbReference>
<evidence type="ECO:0000313" key="8">
    <source>
        <dbReference type="EMBL" id="AEF16975.1"/>
    </source>
</evidence>
<dbReference type="SUPFAM" id="SSF53613">
    <property type="entry name" value="Ribokinase-like"/>
    <property type="match status" value="1"/>
</dbReference>
<sequence length="316" mass="34497">MYDVVALGELLIDFTPAGKSENGNTLFEMNPGGAPANVLTAVTKLGGKCAFIGMVGDDQFGHFLKQVLDKNMIETRGLKNTVHANTTLAFVHLDELGDRSFTFYRNPGADVMLSSEDIDRTLIDESKIFHFGSLSLTDEPSKTATLNALMYAKQTGKIISYDPNWRPTLWKDEISAKEVIFSPLKYVDIAKLSLEELYFLTDESDIQVASSKLYDMGIKLVLVTLGKDGCYYIYSSGSGQIPAFFVDVVDTTGAGDGFLGGILYNISKIGCPIEKISRSDMEEIIRFSNAVGGLCTTKKGAIPAMPSMDEVKKLLS</sequence>
<evidence type="ECO:0000256" key="4">
    <source>
        <dbReference type="ARBA" id="ARBA00022777"/>
    </source>
</evidence>
<dbReference type="KEGG" id="txy:Thexy_0937"/>
<dbReference type="PROSITE" id="PS00584">
    <property type="entry name" value="PFKB_KINASES_2"/>
    <property type="match status" value="1"/>
</dbReference>
<keyword evidence="5" id="KW-0067">ATP-binding</keyword>
<name>F6BJR8_THEXL</name>
<dbReference type="Proteomes" id="UP000007239">
    <property type="component" value="Chromosome"/>
</dbReference>
<feature type="domain" description="Carbohydrate kinase PfkB" evidence="7">
    <location>
        <begin position="3"/>
        <end position="307"/>
    </location>
</feature>
<gene>
    <name evidence="8" type="ordered locus">Thexy_0937</name>
</gene>
<evidence type="ECO:0000256" key="2">
    <source>
        <dbReference type="ARBA" id="ARBA00022679"/>
    </source>
</evidence>
<evidence type="ECO:0000256" key="1">
    <source>
        <dbReference type="ARBA" id="ARBA00010688"/>
    </source>
</evidence>
<reference evidence="8" key="1">
    <citation type="submission" date="2011-05" db="EMBL/GenBank/DDBJ databases">
        <title>Complete sequence of Thermoanaerobacterium xylanolyticum LX-11.</title>
        <authorList>
            <consortium name="US DOE Joint Genome Institute"/>
            <person name="Lucas S."/>
            <person name="Han J."/>
            <person name="Lapidus A."/>
            <person name="Cheng J.-F."/>
            <person name="Goodwin L."/>
            <person name="Pitluck S."/>
            <person name="Peters L."/>
            <person name="Mikhailova N."/>
            <person name="Lu M."/>
            <person name="Han C."/>
            <person name="Tapia R."/>
            <person name="Land M."/>
            <person name="Hauser L."/>
            <person name="Kyrpides N."/>
            <person name="Ivanova N."/>
            <person name="Pagani I."/>
            <person name="Hemme C."/>
            <person name="Woyke T."/>
        </authorList>
    </citation>
    <scope>NUCLEOTIDE SEQUENCE</scope>
    <source>
        <strain evidence="8">LX-11</strain>
    </source>
</reference>
<keyword evidence="4 6" id="KW-0418">Kinase</keyword>
<dbReference type="InterPro" id="IPR002173">
    <property type="entry name" value="Carboh/pur_kinase_PfkB_CS"/>
</dbReference>
<dbReference type="GO" id="GO:0008865">
    <property type="term" value="F:fructokinase activity"/>
    <property type="evidence" value="ECO:0007669"/>
    <property type="project" value="UniProtKB-EC"/>
</dbReference>
<dbReference type="PANTHER" id="PTHR43085">
    <property type="entry name" value="HEXOKINASE FAMILY MEMBER"/>
    <property type="match status" value="1"/>
</dbReference>
<dbReference type="PRINTS" id="PR00990">
    <property type="entry name" value="RIBOKINASE"/>
</dbReference>
<dbReference type="PANTHER" id="PTHR43085:SF1">
    <property type="entry name" value="PSEUDOURIDINE KINASE-RELATED"/>
    <property type="match status" value="1"/>
</dbReference>
<dbReference type="InterPro" id="IPR050306">
    <property type="entry name" value="PfkB_Carbo_kinase"/>
</dbReference>
<dbReference type="EC" id="2.7.1.4" evidence="8"/>
<dbReference type="STRING" id="858215.Thexy_0937"/>
<evidence type="ECO:0000259" key="7">
    <source>
        <dbReference type="Pfam" id="PF00294"/>
    </source>
</evidence>
<evidence type="ECO:0000256" key="3">
    <source>
        <dbReference type="ARBA" id="ARBA00022741"/>
    </source>
</evidence>
<comment type="similarity">
    <text evidence="1 6">Belongs to the carbohydrate kinase PfkB family.</text>
</comment>
<organism evidence="8 9">
    <name type="scientific">Thermoanaerobacterium xylanolyticum (strain ATCC 49914 / DSM 7097 / LX-11)</name>
    <dbReference type="NCBI Taxonomy" id="858215"/>
    <lineage>
        <taxon>Bacteria</taxon>
        <taxon>Bacillati</taxon>
        <taxon>Bacillota</taxon>
        <taxon>Clostridia</taxon>
        <taxon>Thermoanaerobacterales</taxon>
        <taxon>Thermoanaerobacteraceae</taxon>
        <taxon>Thermoanaerobacterium</taxon>
    </lineage>
</organism>
<accession>F6BJR8</accession>
<dbReference type="InterPro" id="IPR029056">
    <property type="entry name" value="Ribokinase-like"/>
</dbReference>
<evidence type="ECO:0000256" key="5">
    <source>
        <dbReference type="ARBA" id="ARBA00022840"/>
    </source>
</evidence>
<evidence type="ECO:0000313" key="9">
    <source>
        <dbReference type="Proteomes" id="UP000007239"/>
    </source>
</evidence>
<evidence type="ECO:0000256" key="6">
    <source>
        <dbReference type="RuleBase" id="RU003704"/>
    </source>
</evidence>
<dbReference type="GO" id="GO:0006000">
    <property type="term" value="P:fructose metabolic process"/>
    <property type="evidence" value="ECO:0007669"/>
    <property type="project" value="UniProtKB-ARBA"/>
</dbReference>
<proteinExistence type="inferred from homology"/>
<dbReference type="CDD" id="cd01167">
    <property type="entry name" value="bac_FRK"/>
    <property type="match status" value="1"/>
</dbReference>
<keyword evidence="9" id="KW-1185">Reference proteome</keyword>
<dbReference type="GO" id="GO:0005524">
    <property type="term" value="F:ATP binding"/>
    <property type="evidence" value="ECO:0007669"/>
    <property type="project" value="UniProtKB-KW"/>
</dbReference>
<dbReference type="eggNOG" id="COG0524">
    <property type="taxonomic scope" value="Bacteria"/>
</dbReference>
<dbReference type="HOGENOM" id="CLU_027634_6_1_9"/>
<keyword evidence="2 6" id="KW-0808">Transferase</keyword>
<dbReference type="Pfam" id="PF00294">
    <property type="entry name" value="PfkB"/>
    <property type="match status" value="1"/>
</dbReference>
<dbReference type="AlphaFoldDB" id="F6BJR8"/>
<protein>
    <submittedName>
        <fullName evidence="8">Fructokinase</fullName>
        <ecNumber evidence="8">2.7.1.4</ecNumber>
    </submittedName>
</protein>
<keyword evidence="3" id="KW-0547">Nucleotide-binding</keyword>
<dbReference type="Gene3D" id="3.40.1190.20">
    <property type="match status" value="1"/>
</dbReference>
<dbReference type="RefSeq" id="WP_013787720.1">
    <property type="nucleotide sequence ID" value="NC_015555.1"/>
</dbReference>
<dbReference type="InterPro" id="IPR011611">
    <property type="entry name" value="PfkB_dom"/>
</dbReference>
<dbReference type="InterPro" id="IPR002139">
    <property type="entry name" value="Ribo/fructo_kinase"/>
</dbReference>